<protein>
    <submittedName>
        <fullName evidence="1">Uncharacterized protein</fullName>
    </submittedName>
</protein>
<organism evidence="1">
    <name type="scientific">Zea mays</name>
    <name type="common">Maize</name>
    <dbReference type="NCBI Taxonomy" id="4577"/>
    <lineage>
        <taxon>Eukaryota</taxon>
        <taxon>Viridiplantae</taxon>
        <taxon>Streptophyta</taxon>
        <taxon>Embryophyta</taxon>
        <taxon>Tracheophyta</taxon>
        <taxon>Spermatophyta</taxon>
        <taxon>Magnoliopsida</taxon>
        <taxon>Liliopsida</taxon>
        <taxon>Poales</taxon>
        <taxon>Poaceae</taxon>
        <taxon>PACMAD clade</taxon>
        <taxon>Panicoideae</taxon>
        <taxon>Andropogonodae</taxon>
        <taxon>Andropogoneae</taxon>
        <taxon>Tripsacinae</taxon>
        <taxon>Zea</taxon>
    </lineage>
</organism>
<gene>
    <name evidence="1" type="ORF">ZEAMMB73_Zm00001d036056</name>
</gene>
<accession>A0A1D6LKI5</accession>
<dbReference type="EMBL" id="CM000782">
    <property type="protein sequence ID" value="AQK80220.1"/>
    <property type="molecule type" value="Genomic_DNA"/>
</dbReference>
<dbReference type="PROSITE" id="PS51257">
    <property type="entry name" value="PROKAR_LIPOPROTEIN"/>
    <property type="match status" value="1"/>
</dbReference>
<name>A0A1D6LKI5_MAIZE</name>
<reference evidence="1" key="1">
    <citation type="submission" date="2015-12" db="EMBL/GenBank/DDBJ databases">
        <title>Update maize B73 reference genome by single molecule sequencing technologies.</title>
        <authorList>
            <consortium name="Maize Genome Sequencing Project"/>
            <person name="Ware D."/>
        </authorList>
    </citation>
    <scope>NUCLEOTIDE SEQUENCE</scope>
    <source>
        <tissue evidence="1">Seedling</tissue>
    </source>
</reference>
<evidence type="ECO:0000313" key="1">
    <source>
        <dbReference type="EMBL" id="AQK80220.1"/>
    </source>
</evidence>
<dbReference type="AlphaFoldDB" id="A0A1D6LKI5"/>
<sequence>MFFRRFALVSQLRQKKSGWSCCTFSGLSIIYGCPIS</sequence>
<proteinExistence type="predicted"/>